<dbReference type="InterPro" id="IPR025997">
    <property type="entry name" value="SBP_2_dom"/>
</dbReference>
<comment type="caution">
    <text evidence="5">The sequence shown here is derived from an EMBL/GenBank/DDBJ whole genome shotgun (WGS) entry which is preliminary data.</text>
</comment>
<dbReference type="AlphaFoldDB" id="A0A9X2DM51"/>
<dbReference type="Proteomes" id="UP001139179">
    <property type="component" value="Unassembled WGS sequence"/>
</dbReference>
<evidence type="ECO:0000313" key="5">
    <source>
        <dbReference type="EMBL" id="MCM3712500.1"/>
    </source>
</evidence>
<dbReference type="CDD" id="cd01536">
    <property type="entry name" value="PBP1_ABC_sugar_binding-like"/>
    <property type="match status" value="1"/>
</dbReference>
<evidence type="ECO:0000259" key="4">
    <source>
        <dbReference type="Pfam" id="PF13407"/>
    </source>
</evidence>
<evidence type="ECO:0000256" key="3">
    <source>
        <dbReference type="ARBA" id="ARBA00022729"/>
    </source>
</evidence>
<dbReference type="PROSITE" id="PS51318">
    <property type="entry name" value="TAT"/>
    <property type="match status" value="1"/>
</dbReference>
<feature type="domain" description="Periplasmic binding protein" evidence="4">
    <location>
        <begin position="51"/>
        <end position="310"/>
    </location>
</feature>
<keyword evidence="6" id="KW-1185">Reference proteome</keyword>
<gene>
    <name evidence="5" type="ORF">M3202_00260</name>
</gene>
<dbReference type="SUPFAM" id="SSF53822">
    <property type="entry name" value="Periplasmic binding protein-like I"/>
    <property type="match status" value="1"/>
</dbReference>
<dbReference type="GO" id="GO:0030313">
    <property type="term" value="C:cell envelope"/>
    <property type="evidence" value="ECO:0007669"/>
    <property type="project" value="UniProtKB-SubCell"/>
</dbReference>
<comment type="subcellular location">
    <subcellularLocation>
        <location evidence="1">Cell envelope</location>
    </subcellularLocation>
</comment>
<dbReference type="PROSITE" id="PS51257">
    <property type="entry name" value="PROKAR_LIPOPROTEIN"/>
    <property type="match status" value="1"/>
</dbReference>
<name>A0A9X2DM51_9BACI</name>
<dbReference type="GO" id="GO:0030246">
    <property type="term" value="F:carbohydrate binding"/>
    <property type="evidence" value="ECO:0007669"/>
    <property type="project" value="UniProtKB-ARBA"/>
</dbReference>
<dbReference type="Pfam" id="PF13407">
    <property type="entry name" value="Peripla_BP_4"/>
    <property type="match status" value="1"/>
</dbReference>
<sequence length="374" mass="42267">MSNLMSRREFLKRTAQWSAFGTGALMGTHLLSACSFSAKHEPVLEGRGQVVYANKSLGYYFFIIQQEAMHREVEARGFEFMATISNFNAERQALQVRRAAMKKPAALICDPVDSNEEFIQVIEEVRKQGIPVGVIDTPLNEGDVSITVAFDNYKGGVMAAEKVVRLLIEKYGSPRGVVLNCYGSLSSLAWKLRKEGFEKTLQQYRHIELISKATEGDVTKMYEVTEETLWEYPNLDAVHAASETPARGIYEALKSRKRLYPAGSAEHVIFVTIDGEPIAHEWIKEGSLDASISQDPIAYAEICVELLDTYTIQNKPIPFKTYSNDRYYWQEAELRPTIAGPQLVIPPFEVNQSNVNDKRHWANIALKEWGIKYV</sequence>
<proteinExistence type="inferred from homology"/>
<dbReference type="EMBL" id="JAMBOL010000001">
    <property type="protein sequence ID" value="MCM3712500.1"/>
    <property type="molecule type" value="Genomic_DNA"/>
</dbReference>
<comment type="similarity">
    <text evidence="2">Belongs to the bacterial solute-binding protein 2 family.</text>
</comment>
<evidence type="ECO:0000256" key="2">
    <source>
        <dbReference type="ARBA" id="ARBA00007639"/>
    </source>
</evidence>
<dbReference type="PANTHER" id="PTHR46847:SF1">
    <property type="entry name" value="D-ALLOSE-BINDING PERIPLASMIC PROTEIN-RELATED"/>
    <property type="match status" value="1"/>
</dbReference>
<evidence type="ECO:0000256" key="1">
    <source>
        <dbReference type="ARBA" id="ARBA00004196"/>
    </source>
</evidence>
<dbReference type="Gene3D" id="3.40.50.2300">
    <property type="match status" value="2"/>
</dbReference>
<evidence type="ECO:0000313" key="6">
    <source>
        <dbReference type="Proteomes" id="UP001139179"/>
    </source>
</evidence>
<dbReference type="RefSeq" id="WP_251221380.1">
    <property type="nucleotide sequence ID" value="NZ_JAMBOL010000001.1"/>
</dbReference>
<accession>A0A9X2DM51</accession>
<dbReference type="InterPro" id="IPR028082">
    <property type="entry name" value="Peripla_BP_I"/>
</dbReference>
<dbReference type="PANTHER" id="PTHR46847">
    <property type="entry name" value="D-ALLOSE-BINDING PERIPLASMIC PROTEIN-RELATED"/>
    <property type="match status" value="1"/>
</dbReference>
<organism evidence="5 6">
    <name type="scientific">Halalkalibacter oceani</name>
    <dbReference type="NCBI Taxonomy" id="1653776"/>
    <lineage>
        <taxon>Bacteria</taxon>
        <taxon>Bacillati</taxon>
        <taxon>Bacillota</taxon>
        <taxon>Bacilli</taxon>
        <taxon>Bacillales</taxon>
        <taxon>Bacillaceae</taxon>
        <taxon>Halalkalibacter</taxon>
    </lineage>
</organism>
<reference evidence="5" key="1">
    <citation type="submission" date="2022-05" db="EMBL/GenBank/DDBJ databases">
        <title>Comparative Genomics of Spacecraft Associated Microbes.</title>
        <authorList>
            <person name="Tran M.T."/>
            <person name="Wright A."/>
            <person name="Seuylemezian A."/>
            <person name="Eisen J."/>
            <person name="Coil D."/>
        </authorList>
    </citation>
    <scope>NUCLEOTIDE SEQUENCE</scope>
    <source>
        <strain evidence="5">214.1.1</strain>
    </source>
</reference>
<dbReference type="InterPro" id="IPR006311">
    <property type="entry name" value="TAT_signal"/>
</dbReference>
<keyword evidence="3" id="KW-0732">Signal</keyword>
<protein>
    <submittedName>
        <fullName evidence="5">Sugar ABC transporter substrate-binding protein</fullName>
    </submittedName>
</protein>